<evidence type="ECO:0000313" key="15">
    <source>
        <dbReference type="Proteomes" id="UP000054935"/>
    </source>
</evidence>
<dbReference type="Gene3D" id="3.40.190.10">
    <property type="entry name" value="Periplasmic binding protein-like II"/>
    <property type="match status" value="3"/>
</dbReference>
<keyword evidence="4 10" id="KW-1133">Transmembrane helix</keyword>
<evidence type="ECO:0000259" key="12">
    <source>
        <dbReference type="SMART" id="SM00062"/>
    </source>
</evidence>
<evidence type="ECO:0000256" key="1">
    <source>
        <dbReference type="ARBA" id="ARBA00004141"/>
    </source>
</evidence>
<dbReference type="SUPFAM" id="SSF81324">
    <property type="entry name" value="Voltage-gated potassium channels"/>
    <property type="match status" value="1"/>
</dbReference>
<dbReference type="SMART" id="SM00079">
    <property type="entry name" value="PBPe"/>
    <property type="match status" value="1"/>
</dbReference>
<keyword evidence="7" id="KW-0675">Receptor</keyword>
<dbReference type="Gene3D" id="1.10.287.70">
    <property type="match status" value="1"/>
</dbReference>
<organism evidence="14 15">
    <name type="scientific">Tropicibacter naphthalenivorans</name>
    <dbReference type="NCBI Taxonomy" id="441103"/>
    <lineage>
        <taxon>Bacteria</taxon>
        <taxon>Pseudomonadati</taxon>
        <taxon>Pseudomonadota</taxon>
        <taxon>Alphaproteobacteria</taxon>
        <taxon>Rhodobacterales</taxon>
        <taxon>Roseobacteraceae</taxon>
        <taxon>Tropicibacter</taxon>
    </lineage>
</organism>
<reference evidence="14 15" key="1">
    <citation type="submission" date="2015-09" db="EMBL/GenBank/DDBJ databases">
        <authorList>
            <consortium name="Swine Surveillance"/>
        </authorList>
    </citation>
    <scope>NUCLEOTIDE SEQUENCE [LARGE SCALE GENOMIC DNA]</scope>
    <source>
        <strain evidence="14 15">CECT 7648</strain>
    </source>
</reference>
<keyword evidence="6 10" id="KW-0472">Membrane</keyword>
<comment type="subcellular location">
    <subcellularLocation>
        <location evidence="1">Membrane</location>
        <topology evidence="1">Multi-pass membrane protein</topology>
    </subcellularLocation>
</comment>
<accession>A0A0P1FZ87</accession>
<dbReference type="Pfam" id="PF00060">
    <property type="entry name" value="Lig_chan"/>
    <property type="match status" value="1"/>
</dbReference>
<evidence type="ECO:0000256" key="2">
    <source>
        <dbReference type="ARBA" id="ARBA00022448"/>
    </source>
</evidence>
<name>A0A0P1FZ87_9RHOB</name>
<keyword evidence="11" id="KW-0732">Signal</keyword>
<evidence type="ECO:0000313" key="14">
    <source>
        <dbReference type="EMBL" id="CUH74743.1"/>
    </source>
</evidence>
<evidence type="ECO:0000256" key="4">
    <source>
        <dbReference type="ARBA" id="ARBA00022989"/>
    </source>
</evidence>
<feature type="chain" id="PRO_5006062927" evidence="11">
    <location>
        <begin position="24"/>
        <end position="348"/>
    </location>
</feature>
<keyword evidence="15" id="KW-1185">Reference proteome</keyword>
<evidence type="ECO:0000256" key="9">
    <source>
        <dbReference type="ARBA" id="ARBA00023303"/>
    </source>
</evidence>
<keyword evidence="2" id="KW-0813">Transport</keyword>
<evidence type="ECO:0000256" key="8">
    <source>
        <dbReference type="ARBA" id="ARBA00023180"/>
    </source>
</evidence>
<keyword evidence="8" id="KW-0325">Glycoprotein</keyword>
<dbReference type="InterPro" id="IPR001320">
    <property type="entry name" value="Iontro_rcpt_C"/>
</dbReference>
<dbReference type="GO" id="GO:0016020">
    <property type="term" value="C:membrane"/>
    <property type="evidence" value="ECO:0007669"/>
    <property type="project" value="UniProtKB-SubCell"/>
</dbReference>
<feature type="transmembrane region" description="Helical" evidence="10">
    <location>
        <begin position="196"/>
        <end position="214"/>
    </location>
</feature>
<dbReference type="Pfam" id="PF00497">
    <property type="entry name" value="SBP_bac_3"/>
    <property type="match status" value="1"/>
</dbReference>
<feature type="domain" description="Solute-binding protein family 3/N-terminal" evidence="12">
    <location>
        <begin position="25"/>
        <end position="348"/>
    </location>
</feature>
<keyword evidence="9" id="KW-0407">Ion channel</keyword>
<dbReference type="PANTHER" id="PTHR18966">
    <property type="entry name" value="IONOTROPIC GLUTAMATE RECEPTOR"/>
    <property type="match status" value="1"/>
</dbReference>
<evidence type="ECO:0000256" key="3">
    <source>
        <dbReference type="ARBA" id="ARBA00022692"/>
    </source>
</evidence>
<dbReference type="AlphaFoldDB" id="A0A0P1FZ87"/>
<sequence length="348" mass="38056">MKQVWLYLTLVLALLTAGGQAMAQALTFATVERPPFSMGREDQTGFSIDLMRAVSDQLGREVRFVTVDSFGEMLGQVESGAVDGAIANISITAAREAVMDFTLPVFESGLQIMVDGGDRLPLWRQILTWQVAAYLALALVALWGIGMLMWVFERRKQPYFDRPAREAVFPAFWWALNLIVNGGFEERQPRSVPGRIMATGMVFGSLFVVSLFVAQITAAMTVNALTSSVTGLNDLDTRRVGTVAGSTASAFLSARSVEHHTYAGLSDLLEAFETGMINAVVFDAPILRYYLSHEPASDAYLVETVFRAEDYGIALPSGSALREPLNQALLTLRENGSYAALVTNWFGD</sequence>
<dbReference type="Proteomes" id="UP000054935">
    <property type="component" value="Unassembled WGS sequence"/>
</dbReference>
<evidence type="ECO:0000256" key="7">
    <source>
        <dbReference type="ARBA" id="ARBA00023170"/>
    </source>
</evidence>
<dbReference type="SUPFAM" id="SSF53850">
    <property type="entry name" value="Periplasmic binding protein-like II"/>
    <property type="match status" value="1"/>
</dbReference>
<dbReference type="RefSeq" id="WP_058245652.1">
    <property type="nucleotide sequence ID" value="NZ_CYSE01000001.1"/>
</dbReference>
<dbReference type="GO" id="GO:0015276">
    <property type="term" value="F:ligand-gated monoatomic ion channel activity"/>
    <property type="evidence" value="ECO:0007669"/>
    <property type="project" value="InterPro"/>
</dbReference>
<dbReference type="EMBL" id="CYSE01000001">
    <property type="protein sequence ID" value="CUH74743.1"/>
    <property type="molecule type" value="Genomic_DNA"/>
</dbReference>
<keyword evidence="3 10" id="KW-0812">Transmembrane</keyword>
<keyword evidence="5" id="KW-0406">Ion transport</keyword>
<proteinExistence type="predicted"/>
<dbReference type="STRING" id="441103.TRN7648_00060"/>
<gene>
    <name evidence="14" type="primary">glnH</name>
    <name evidence="14" type="ORF">TRN7648_00060</name>
</gene>
<evidence type="ECO:0000256" key="11">
    <source>
        <dbReference type="SAM" id="SignalP"/>
    </source>
</evidence>
<feature type="domain" description="Ionotropic glutamate receptor C-terminal" evidence="13">
    <location>
        <begin position="25"/>
        <end position="348"/>
    </location>
</feature>
<evidence type="ECO:0000256" key="6">
    <source>
        <dbReference type="ARBA" id="ARBA00023136"/>
    </source>
</evidence>
<evidence type="ECO:0000256" key="5">
    <source>
        <dbReference type="ARBA" id="ARBA00023065"/>
    </source>
</evidence>
<feature type="signal peptide" evidence="11">
    <location>
        <begin position="1"/>
        <end position="23"/>
    </location>
</feature>
<evidence type="ECO:0000259" key="13">
    <source>
        <dbReference type="SMART" id="SM00079"/>
    </source>
</evidence>
<dbReference type="OrthoDB" id="9768183at2"/>
<dbReference type="InterPro" id="IPR001638">
    <property type="entry name" value="Solute-binding_3/MltF_N"/>
</dbReference>
<dbReference type="InterPro" id="IPR015683">
    <property type="entry name" value="Ionotropic_Glu_rcpt"/>
</dbReference>
<dbReference type="SMART" id="SM00062">
    <property type="entry name" value="PBPb"/>
    <property type="match status" value="1"/>
</dbReference>
<feature type="transmembrane region" description="Helical" evidence="10">
    <location>
        <begin position="131"/>
        <end position="152"/>
    </location>
</feature>
<evidence type="ECO:0000256" key="10">
    <source>
        <dbReference type="SAM" id="Phobius"/>
    </source>
</evidence>
<protein>
    <submittedName>
        <fullName evidence="14">Glutamine-binding periplasmic protein</fullName>
    </submittedName>
</protein>